<evidence type="ECO:0000313" key="2">
    <source>
        <dbReference type="Proteomes" id="UP000177853"/>
    </source>
</evidence>
<protein>
    <submittedName>
        <fullName evidence="1">Uncharacterized protein</fullName>
    </submittedName>
</protein>
<dbReference type="AlphaFoldDB" id="A0A1G2RW76"/>
<dbReference type="Proteomes" id="UP000177853">
    <property type="component" value="Unassembled WGS sequence"/>
</dbReference>
<dbReference type="PROSITE" id="PS51257">
    <property type="entry name" value="PROKAR_LIPOPROTEIN"/>
    <property type="match status" value="1"/>
</dbReference>
<name>A0A1G2RW76_9BACT</name>
<accession>A0A1G2RW76</accession>
<evidence type="ECO:0000313" key="1">
    <source>
        <dbReference type="EMBL" id="OHA76331.1"/>
    </source>
</evidence>
<comment type="caution">
    <text evidence="1">The sequence shown here is derived from an EMBL/GenBank/DDBJ whole genome shotgun (WGS) entry which is preliminary data.</text>
</comment>
<dbReference type="EMBL" id="MHUM01000031">
    <property type="protein sequence ID" value="OHA76331.1"/>
    <property type="molecule type" value="Genomic_DNA"/>
</dbReference>
<proteinExistence type="predicted"/>
<organism evidence="1 2">
    <name type="scientific">Candidatus Wildermuthbacteria bacterium RIFCSPLOWO2_12_FULL_40_9</name>
    <dbReference type="NCBI Taxonomy" id="1802467"/>
    <lineage>
        <taxon>Bacteria</taxon>
        <taxon>Candidatus Wildermuthiibacteriota</taxon>
    </lineage>
</organism>
<gene>
    <name evidence="1" type="ORF">A3H01_00715</name>
</gene>
<sequence length="108" mass="12139">MRAIMIVLFVVSLALIGCGDTKAYKAVIRSEPTITDWNPQDSFEVTEGVTRVDGFEMGRVIVKRASDGQLFSAMVIPVRNIQIGSVVRIVQIDYMHNPVEERNFLVIR</sequence>
<reference evidence="1 2" key="1">
    <citation type="journal article" date="2016" name="Nat. Commun.">
        <title>Thousands of microbial genomes shed light on interconnected biogeochemical processes in an aquifer system.</title>
        <authorList>
            <person name="Anantharaman K."/>
            <person name="Brown C.T."/>
            <person name="Hug L.A."/>
            <person name="Sharon I."/>
            <person name="Castelle C.J."/>
            <person name="Probst A.J."/>
            <person name="Thomas B.C."/>
            <person name="Singh A."/>
            <person name="Wilkins M.J."/>
            <person name="Karaoz U."/>
            <person name="Brodie E.L."/>
            <person name="Williams K.H."/>
            <person name="Hubbard S.S."/>
            <person name="Banfield J.F."/>
        </authorList>
    </citation>
    <scope>NUCLEOTIDE SEQUENCE [LARGE SCALE GENOMIC DNA]</scope>
</reference>